<comment type="caution">
    <text evidence="2">The sequence shown here is derived from an EMBL/GenBank/DDBJ whole genome shotgun (WGS) entry which is preliminary data.</text>
</comment>
<keyword evidence="2" id="KW-0808">Transferase</keyword>
<dbReference type="Pfam" id="PF00534">
    <property type="entry name" value="Glycos_transf_1"/>
    <property type="match status" value="1"/>
</dbReference>
<protein>
    <submittedName>
        <fullName evidence="2">Glycosyltransferase involved in cell wall biosynthesis</fullName>
    </submittedName>
</protein>
<reference evidence="2 3" key="1">
    <citation type="submission" date="2019-03" db="EMBL/GenBank/DDBJ databases">
        <title>Genomic Encyclopedia of Type Strains, Phase IV (KMG-IV): sequencing the most valuable type-strain genomes for metagenomic binning, comparative biology and taxonomic classification.</title>
        <authorList>
            <person name="Goeker M."/>
        </authorList>
    </citation>
    <scope>NUCLEOTIDE SEQUENCE [LARGE SCALE GENOMIC DNA]</scope>
    <source>
        <strain evidence="2 3">DSM 28679</strain>
    </source>
</reference>
<dbReference type="OrthoDB" id="9149550at2"/>
<keyword evidence="3" id="KW-1185">Reference proteome</keyword>
<gene>
    <name evidence="2" type="ORF">DFQ45_10760</name>
</gene>
<evidence type="ECO:0000313" key="3">
    <source>
        <dbReference type="Proteomes" id="UP000294575"/>
    </source>
</evidence>
<name>A0A4R6TZX5_9GAMM</name>
<dbReference type="PANTHER" id="PTHR12526:SF572">
    <property type="entry name" value="BLL5144 PROTEIN"/>
    <property type="match status" value="1"/>
</dbReference>
<dbReference type="AlphaFoldDB" id="A0A4R6TZX5"/>
<dbReference type="EMBL" id="SNYK01000007">
    <property type="protein sequence ID" value="TDQ37555.1"/>
    <property type="molecule type" value="Genomic_DNA"/>
</dbReference>
<dbReference type="GO" id="GO:1901135">
    <property type="term" value="P:carbohydrate derivative metabolic process"/>
    <property type="evidence" value="ECO:0007669"/>
    <property type="project" value="UniProtKB-ARBA"/>
</dbReference>
<dbReference type="PANTHER" id="PTHR12526">
    <property type="entry name" value="GLYCOSYLTRANSFERASE"/>
    <property type="match status" value="1"/>
</dbReference>
<dbReference type="RefSeq" id="WP_101495685.1">
    <property type="nucleotide sequence ID" value="NZ_LNJZ01000002.1"/>
</dbReference>
<dbReference type="InterPro" id="IPR001296">
    <property type="entry name" value="Glyco_trans_1"/>
</dbReference>
<evidence type="ECO:0000313" key="2">
    <source>
        <dbReference type="EMBL" id="TDQ37555.1"/>
    </source>
</evidence>
<evidence type="ECO:0000259" key="1">
    <source>
        <dbReference type="Pfam" id="PF00534"/>
    </source>
</evidence>
<dbReference type="SUPFAM" id="SSF53756">
    <property type="entry name" value="UDP-Glycosyltransferase/glycogen phosphorylase"/>
    <property type="match status" value="1"/>
</dbReference>
<proteinExistence type="predicted"/>
<feature type="domain" description="Glycosyl transferase family 1" evidence="1">
    <location>
        <begin position="186"/>
        <end position="365"/>
    </location>
</feature>
<sequence>MKIALLSPLPPEQSGIADYAQVFKNHLSACGVIVETPLKAVSRDALESAMKKTDWSRYDVVHAELGGGGLQEFAALQWLMRNRPELALTATVHDPERLVWRPLRFPLGFDKLAQNWSLADRLLTVLLDPLTLRAERALAGHLKKVITLTHTGGQVLRKRMRIDESASVVIPHGVVQVENRPPPPIDTLYLLYFGFIYRGKGIEDILQALALLLERQPELKKKVRLTLAGGTEPAMAFKPGGAYIDGLAESIRQLGLEQNIDWQLDVPEQQIAELIQAHHCMVLPYRESRKLALLGQMRGTSGALAWATACGRGVLASDARAFAEELSYGNGQVFPQGDTAALAAELERLLDTPQTCLDWVDAAESRGRKRAWPQVAEQFASLFKEAACTSG</sequence>
<accession>A0A4R6TZX5</accession>
<dbReference type="Proteomes" id="UP000294575">
    <property type="component" value="Unassembled WGS sequence"/>
</dbReference>
<dbReference type="Gene3D" id="3.40.50.2000">
    <property type="entry name" value="Glycogen Phosphorylase B"/>
    <property type="match status" value="2"/>
</dbReference>
<dbReference type="GO" id="GO:0016757">
    <property type="term" value="F:glycosyltransferase activity"/>
    <property type="evidence" value="ECO:0007669"/>
    <property type="project" value="InterPro"/>
</dbReference>
<organism evidence="2 3">
    <name type="scientific">Thiopseudomonas denitrificans</name>
    <dbReference type="NCBI Taxonomy" id="1501432"/>
    <lineage>
        <taxon>Bacteria</taxon>
        <taxon>Pseudomonadati</taxon>
        <taxon>Pseudomonadota</taxon>
        <taxon>Gammaproteobacteria</taxon>
        <taxon>Pseudomonadales</taxon>
        <taxon>Pseudomonadaceae</taxon>
        <taxon>Thiopseudomonas</taxon>
    </lineage>
</organism>